<dbReference type="InterPro" id="IPR002849">
    <property type="entry name" value="DUF131"/>
</dbReference>
<evidence type="ECO:0000256" key="1">
    <source>
        <dbReference type="SAM" id="Phobius"/>
    </source>
</evidence>
<reference evidence="3" key="4">
    <citation type="submission" date="2020-09" db="EMBL/GenBank/DDBJ databases">
        <authorList>
            <person name="Sun Q."/>
            <person name="Ohkuma M."/>
        </authorList>
    </citation>
    <scope>NUCLEOTIDE SEQUENCE</scope>
    <source>
        <strain evidence="3">JCM 31740</strain>
    </source>
</reference>
<keyword evidence="1" id="KW-0472">Membrane</keyword>
<gene>
    <name evidence="3" type="ORF">GCM10007116_13000</name>
    <name evidence="2" type="ORF">HS1genome_0859</name>
</gene>
<reference evidence="2" key="3">
    <citation type="journal article" date="2019" name="BMC Res. Notes">
        <title>Complete genome sequence of the Sulfodiicoccus acidiphilus strain HS-1T, the first crenarchaeon that lacks polB3, isolated from an acidic hot spring in Ohwaku-dani, Hakone, Japan.</title>
        <authorList>
            <person name="Sakai H.D."/>
            <person name="Kurosawa N."/>
        </authorList>
    </citation>
    <scope>NUCLEOTIDE SEQUENCE</scope>
    <source>
        <strain evidence="2">HS-1</strain>
    </source>
</reference>
<reference evidence="4" key="2">
    <citation type="submission" date="2018-04" db="EMBL/GenBank/DDBJ databases">
        <title>Complete genome sequence of Sulfodiicoccus acidiphilus strain HS-1.</title>
        <authorList>
            <person name="Sakai H.D."/>
            <person name="Kurosawa N."/>
        </authorList>
    </citation>
    <scope>NUCLEOTIDE SEQUENCE [LARGE SCALE GENOMIC DNA]</scope>
    <source>
        <strain evidence="4">HS-1</strain>
    </source>
</reference>
<keyword evidence="4" id="KW-1185">Reference proteome</keyword>
<evidence type="ECO:0008006" key="5">
    <source>
        <dbReference type="Google" id="ProtNLM"/>
    </source>
</evidence>
<accession>A0A348B2R8</accession>
<dbReference type="NCBIfam" id="TIGR00304">
    <property type="entry name" value="TIGR00304 family membrane protein"/>
    <property type="match status" value="1"/>
</dbReference>
<keyword evidence="1" id="KW-0812">Transmembrane</keyword>
<proteinExistence type="predicted"/>
<evidence type="ECO:0000313" key="3">
    <source>
        <dbReference type="EMBL" id="GGT96905.1"/>
    </source>
</evidence>
<feature type="transmembrane region" description="Helical" evidence="1">
    <location>
        <begin position="72"/>
        <end position="94"/>
    </location>
</feature>
<evidence type="ECO:0000313" key="4">
    <source>
        <dbReference type="Proteomes" id="UP000276741"/>
    </source>
</evidence>
<dbReference type="Proteomes" id="UP000616143">
    <property type="component" value="Unassembled WGS sequence"/>
</dbReference>
<organism evidence="2 4">
    <name type="scientific">Sulfodiicoccus acidiphilus</name>
    <dbReference type="NCBI Taxonomy" id="1670455"/>
    <lineage>
        <taxon>Archaea</taxon>
        <taxon>Thermoproteota</taxon>
        <taxon>Thermoprotei</taxon>
        <taxon>Sulfolobales</taxon>
        <taxon>Sulfolobaceae</taxon>
        <taxon>Sulfodiicoccus</taxon>
    </lineage>
</organism>
<reference evidence="3" key="1">
    <citation type="journal article" date="2014" name="Int. J. Syst. Evol. Microbiol.">
        <title>Complete genome sequence of Corynebacterium casei LMG S-19264T (=DSM 44701T), isolated from a smear-ripened cheese.</title>
        <authorList>
            <consortium name="US DOE Joint Genome Institute (JGI-PGF)"/>
            <person name="Walter F."/>
            <person name="Albersmeier A."/>
            <person name="Kalinowski J."/>
            <person name="Ruckert C."/>
        </authorList>
    </citation>
    <scope>NUCLEOTIDE SEQUENCE</scope>
    <source>
        <strain evidence="3">JCM 31740</strain>
    </source>
</reference>
<dbReference type="EMBL" id="AP018553">
    <property type="protein sequence ID" value="BBD72470.1"/>
    <property type="molecule type" value="Genomic_DNA"/>
</dbReference>
<dbReference type="KEGG" id="sacd:HS1genome_0859"/>
<dbReference type="Proteomes" id="UP000276741">
    <property type="component" value="Chromosome"/>
</dbReference>
<dbReference type="Pfam" id="PF01998">
    <property type="entry name" value="DUF131"/>
    <property type="match status" value="1"/>
</dbReference>
<sequence length="104" mass="10946">MVKINLPLVESFSMKLVALGFLVTFVGFVLVLLGALLSTSSQVPSSLAGAIFIGPFPIIFGSGTKELFGPFLWVFATISVILVALYLVSIALFLKGRRSGPGGI</sequence>
<feature type="transmembrane region" description="Helical" evidence="1">
    <location>
        <begin position="12"/>
        <end position="36"/>
    </location>
</feature>
<dbReference type="EMBL" id="BMQS01000011">
    <property type="protein sequence ID" value="GGT96905.1"/>
    <property type="molecule type" value="Genomic_DNA"/>
</dbReference>
<name>A0A348B2R8_9CREN</name>
<evidence type="ECO:0000313" key="2">
    <source>
        <dbReference type="EMBL" id="BBD72470.1"/>
    </source>
</evidence>
<protein>
    <recommendedName>
        <fullName evidence="5">DUF131 domain-containing protein</fullName>
    </recommendedName>
</protein>
<feature type="transmembrane region" description="Helical" evidence="1">
    <location>
        <begin position="43"/>
        <end position="60"/>
    </location>
</feature>
<dbReference type="AlphaFoldDB" id="A0A348B2R8"/>
<keyword evidence="1" id="KW-1133">Transmembrane helix</keyword>